<accession>A0A501PHD8</accession>
<evidence type="ECO:0000256" key="4">
    <source>
        <dbReference type="ARBA" id="ARBA00022452"/>
    </source>
</evidence>
<protein>
    <recommendedName>
        <fullName evidence="22">Polysaccharide biosynthesis/export protein</fullName>
    </recommendedName>
</protein>
<keyword evidence="10" id="KW-0626">Porin</keyword>
<evidence type="ECO:0000256" key="2">
    <source>
        <dbReference type="ARBA" id="ARBA00009450"/>
    </source>
</evidence>
<keyword evidence="3" id="KW-0813">Transport</keyword>
<evidence type="ECO:0008006" key="22">
    <source>
        <dbReference type="Google" id="ProtNLM"/>
    </source>
</evidence>
<dbReference type="PANTHER" id="PTHR33619">
    <property type="entry name" value="POLYSACCHARIDE EXPORT PROTEIN GFCE-RELATED"/>
    <property type="match status" value="1"/>
</dbReference>
<evidence type="ECO:0000259" key="17">
    <source>
        <dbReference type="Pfam" id="PF06251"/>
    </source>
</evidence>
<feature type="signal peptide" evidence="15">
    <location>
        <begin position="1"/>
        <end position="28"/>
    </location>
</feature>
<keyword evidence="6" id="KW-0812">Transmembrane</keyword>
<keyword evidence="12" id="KW-0564">Palmitate</keyword>
<dbReference type="Pfam" id="PF02563">
    <property type="entry name" value="Poly_export"/>
    <property type="match status" value="1"/>
</dbReference>
<reference evidence="21" key="1">
    <citation type="submission" date="2019-06" db="EMBL/GenBank/DDBJ databases">
        <title>The complete genome of Emcibacter congregatus ZYLT.</title>
        <authorList>
            <person name="Zhao Z."/>
        </authorList>
    </citation>
    <scope>NUCLEOTIDE SEQUENCE [LARGE SCALE GENOMIC DNA]</scope>
    <source>
        <strain evidence="21">MCCC 1A06723</strain>
    </source>
</reference>
<evidence type="ECO:0000256" key="7">
    <source>
        <dbReference type="ARBA" id="ARBA00022729"/>
    </source>
</evidence>
<dbReference type="InterPro" id="IPR003715">
    <property type="entry name" value="Poly_export_N"/>
</dbReference>
<evidence type="ECO:0000256" key="1">
    <source>
        <dbReference type="ARBA" id="ARBA00004571"/>
    </source>
</evidence>
<evidence type="ECO:0000256" key="6">
    <source>
        <dbReference type="ARBA" id="ARBA00022692"/>
    </source>
</evidence>
<keyword evidence="4" id="KW-1134">Transmembrane beta strand</keyword>
<keyword evidence="14" id="KW-0449">Lipoprotein</keyword>
<keyword evidence="7 15" id="KW-0732">Signal</keyword>
<feature type="domain" description="Soluble ligand binding" evidence="18">
    <location>
        <begin position="586"/>
        <end position="629"/>
    </location>
</feature>
<comment type="similarity">
    <text evidence="2">Belongs to the BexD/CtrA/VexA family.</text>
</comment>
<evidence type="ECO:0000259" key="19">
    <source>
        <dbReference type="Pfam" id="PF22461"/>
    </source>
</evidence>
<evidence type="ECO:0000256" key="5">
    <source>
        <dbReference type="ARBA" id="ARBA00022597"/>
    </source>
</evidence>
<keyword evidence="8" id="KW-0625">Polysaccharide transport</keyword>
<evidence type="ECO:0000313" key="20">
    <source>
        <dbReference type="EMBL" id="TPD59488.1"/>
    </source>
</evidence>
<dbReference type="GO" id="GO:0006811">
    <property type="term" value="P:monoatomic ion transport"/>
    <property type="evidence" value="ECO:0007669"/>
    <property type="project" value="UniProtKB-KW"/>
</dbReference>
<evidence type="ECO:0000256" key="12">
    <source>
        <dbReference type="ARBA" id="ARBA00023139"/>
    </source>
</evidence>
<evidence type="ECO:0000259" key="18">
    <source>
        <dbReference type="Pfam" id="PF10531"/>
    </source>
</evidence>
<feature type="domain" description="Soluble ligand binding" evidence="18">
    <location>
        <begin position="278"/>
        <end position="314"/>
    </location>
</feature>
<dbReference type="GO" id="GO:0046930">
    <property type="term" value="C:pore complex"/>
    <property type="evidence" value="ECO:0007669"/>
    <property type="project" value="UniProtKB-KW"/>
</dbReference>
<dbReference type="Pfam" id="PF10531">
    <property type="entry name" value="SLBB"/>
    <property type="match status" value="3"/>
</dbReference>
<dbReference type="InterPro" id="IPR054765">
    <property type="entry name" value="SLBB_dom"/>
</dbReference>
<dbReference type="Pfam" id="PF06251">
    <property type="entry name" value="Caps_syn_GfcC_C"/>
    <property type="match status" value="1"/>
</dbReference>
<evidence type="ECO:0000256" key="14">
    <source>
        <dbReference type="ARBA" id="ARBA00023288"/>
    </source>
</evidence>
<evidence type="ECO:0000256" key="11">
    <source>
        <dbReference type="ARBA" id="ARBA00023136"/>
    </source>
</evidence>
<sequence>MGTYIRPLKKILYFFCLLFVFFAQSVSAQYLDDSLVESLKKKAGTTSRPTEITSPLDKGREQQALYDRSDLQSLRYEELSRLEEDFQARLSSEIRQFGYKLFEQIPQENEVITGAVSDNYILGVGDELVINFQGSKTNSYSVKVDRNGRLVIPDLRPLTVVGRPLGEARRMLQEVVADTMIGTEVDVSLASFRMISVIVAGEVFEPGVVRTTSLSSGLEVLLLSGGVKKTGSLRNIKVYRGKEVYNIDLYNLLLGQNGADISLMDGDRIVVPVIGATIAVDGDVVRPGIYELRDGSDGVSFKDALALAGGTIRPRGYSFSHVQMDVNGRQAFHEITGNPKLKSSEALIASLKENSQLGRVELLGHVKAPGVRSLASAPTLKKMLGSLDNLEDDPYLLFGAIDRVDETTRSRRLIEFSPRKVMLGGEDFALKDRDRVIFFGRKDIAFLISEKVRNVILSGEYSDEEFKDEEEKRQKYCQPLENLARIIADSQSERFATAVRAVFVRKGAEEEKSRDREKLVDGELRAQYADKDMLAGASDKARTSEVVPSRATQEQMEKEYEETRERLCPAVFSETQNLLPFMLEYVVSVDGAIRQPGVYPVVKKTSLDALLSVSGGLSNDANTSRIEVANYVIEDSSKQFFINWDYVNSANQDLAKVLINPGGGVRVSSLFSNFEPGAVLLSGEFREPGVYTIRKGEKLSDLIVRAGGFTDQAYPYGAIFTRKRVKEIQQAQLKQAAQSLQSAMVSASVKKNVDADSLMAAQTLTDQLTSAEVIGRVVIEADPVKLLLDPSKDIVLEAGDALYVPKRPNFIVTVGDVLNPSALQFVPGKGVAQYLDEVGGFTRSADEDRVYIVYPNGVARPVNLSSWGGDNDLSVPPGTAIVVPTDFSPYDTLTLVKEIGSIVSSLAVSAASLAVIFTN</sequence>
<feature type="domain" description="Soluble ligand binding" evidence="18">
    <location>
        <begin position="681"/>
        <end position="714"/>
    </location>
</feature>
<dbReference type="Gene3D" id="3.30.1950.10">
    <property type="entry name" value="wza like domain"/>
    <property type="match status" value="1"/>
</dbReference>
<comment type="subcellular location">
    <subcellularLocation>
        <location evidence="1">Cell outer membrane</location>
        <topology evidence="1">Multi-pass membrane protein</topology>
    </subcellularLocation>
</comment>
<evidence type="ECO:0000256" key="13">
    <source>
        <dbReference type="ARBA" id="ARBA00023237"/>
    </source>
</evidence>
<evidence type="ECO:0000256" key="3">
    <source>
        <dbReference type="ARBA" id="ARBA00022448"/>
    </source>
</evidence>
<dbReference type="Gene3D" id="3.10.560.10">
    <property type="entry name" value="Outer membrane lipoprotein wza domain like"/>
    <property type="match status" value="5"/>
</dbReference>
<feature type="domain" description="SLBB" evidence="19">
    <location>
        <begin position="197"/>
        <end position="271"/>
    </location>
</feature>
<evidence type="ECO:0000256" key="10">
    <source>
        <dbReference type="ARBA" id="ARBA00023114"/>
    </source>
</evidence>
<organism evidence="20 21">
    <name type="scientific">Emcibacter nanhaiensis</name>
    <dbReference type="NCBI Taxonomy" id="1505037"/>
    <lineage>
        <taxon>Bacteria</taxon>
        <taxon>Pseudomonadati</taxon>
        <taxon>Pseudomonadota</taxon>
        <taxon>Alphaproteobacteria</taxon>
        <taxon>Emcibacterales</taxon>
        <taxon>Emcibacteraceae</taxon>
        <taxon>Emcibacter</taxon>
    </lineage>
</organism>
<evidence type="ECO:0000313" key="21">
    <source>
        <dbReference type="Proteomes" id="UP000319148"/>
    </source>
</evidence>
<dbReference type="GO" id="GO:0009279">
    <property type="term" value="C:cell outer membrane"/>
    <property type="evidence" value="ECO:0007669"/>
    <property type="project" value="UniProtKB-SubCell"/>
</dbReference>
<dbReference type="GO" id="GO:0015159">
    <property type="term" value="F:polysaccharide transmembrane transporter activity"/>
    <property type="evidence" value="ECO:0007669"/>
    <property type="project" value="InterPro"/>
</dbReference>
<dbReference type="Pfam" id="PF22461">
    <property type="entry name" value="SLBB_2"/>
    <property type="match status" value="1"/>
</dbReference>
<feature type="chain" id="PRO_5021437373" description="Polysaccharide biosynthesis/export protein" evidence="15">
    <location>
        <begin position="29"/>
        <end position="919"/>
    </location>
</feature>
<keyword evidence="5" id="KW-0762">Sugar transport</keyword>
<name>A0A501PHD8_9PROT</name>
<evidence type="ECO:0000256" key="9">
    <source>
        <dbReference type="ARBA" id="ARBA00023065"/>
    </source>
</evidence>
<dbReference type="Proteomes" id="UP000319148">
    <property type="component" value="Unassembled WGS sequence"/>
</dbReference>
<dbReference type="EMBL" id="VFIY01000014">
    <property type="protein sequence ID" value="TPD59488.1"/>
    <property type="molecule type" value="Genomic_DNA"/>
</dbReference>
<feature type="domain" description="Capsule biosynthesis GfcC-like C-terminal" evidence="17">
    <location>
        <begin position="822"/>
        <end position="885"/>
    </location>
</feature>
<evidence type="ECO:0000259" key="16">
    <source>
        <dbReference type="Pfam" id="PF02563"/>
    </source>
</evidence>
<proteinExistence type="inferred from homology"/>
<dbReference type="AlphaFoldDB" id="A0A501PHD8"/>
<evidence type="ECO:0000256" key="8">
    <source>
        <dbReference type="ARBA" id="ARBA00023047"/>
    </source>
</evidence>
<keyword evidence="11" id="KW-0472">Membrane</keyword>
<feature type="domain" description="Polysaccharide export protein N-terminal" evidence="16">
    <location>
        <begin position="116"/>
        <end position="189"/>
    </location>
</feature>
<dbReference type="GO" id="GO:0015288">
    <property type="term" value="F:porin activity"/>
    <property type="evidence" value="ECO:0007669"/>
    <property type="project" value="UniProtKB-KW"/>
</dbReference>
<evidence type="ECO:0000256" key="15">
    <source>
        <dbReference type="SAM" id="SignalP"/>
    </source>
</evidence>
<gene>
    <name evidence="20" type="ORF">FIV46_11915</name>
</gene>
<dbReference type="InterPro" id="IPR010425">
    <property type="entry name" value="Caps_synth_GfcC-like_C"/>
</dbReference>
<dbReference type="InterPro" id="IPR049712">
    <property type="entry name" value="Poly_export"/>
</dbReference>
<comment type="caution">
    <text evidence="20">The sequence shown here is derived from an EMBL/GenBank/DDBJ whole genome shotgun (WGS) entry which is preliminary data.</text>
</comment>
<dbReference type="OrthoDB" id="9808948at2"/>
<keyword evidence="13" id="KW-0998">Cell outer membrane</keyword>
<dbReference type="InterPro" id="IPR019554">
    <property type="entry name" value="Soluble_ligand-bd"/>
</dbReference>
<dbReference type="PANTHER" id="PTHR33619:SF3">
    <property type="entry name" value="POLYSACCHARIDE EXPORT PROTEIN GFCE-RELATED"/>
    <property type="match status" value="1"/>
</dbReference>
<dbReference type="RefSeq" id="WP_139941151.1">
    <property type="nucleotide sequence ID" value="NZ_JBHSYP010000006.1"/>
</dbReference>
<keyword evidence="9" id="KW-0406">Ion transport</keyword>
<keyword evidence="21" id="KW-1185">Reference proteome</keyword>